<comment type="similarity">
    <text evidence="9">Belongs to the DEAD box helicase family.</text>
</comment>
<protein>
    <recommendedName>
        <fullName evidence="9">ATP-dependent RNA helicase</fullName>
        <ecNumber evidence="9">3.6.4.13</ecNumber>
    </recommendedName>
</protein>
<feature type="region of interest" description="Disordered" evidence="10">
    <location>
        <begin position="417"/>
        <end position="466"/>
    </location>
</feature>
<comment type="catalytic activity">
    <reaction evidence="9">
        <text>ATP + H2O = ADP + phosphate + H(+)</text>
        <dbReference type="Rhea" id="RHEA:13065"/>
        <dbReference type="ChEBI" id="CHEBI:15377"/>
        <dbReference type="ChEBI" id="CHEBI:15378"/>
        <dbReference type="ChEBI" id="CHEBI:30616"/>
        <dbReference type="ChEBI" id="CHEBI:43474"/>
        <dbReference type="ChEBI" id="CHEBI:456216"/>
        <dbReference type="EC" id="3.6.4.13"/>
    </reaction>
</comment>
<dbReference type="GO" id="GO:0005524">
    <property type="term" value="F:ATP binding"/>
    <property type="evidence" value="ECO:0007669"/>
    <property type="project" value="UniProtKB-UniRule"/>
</dbReference>
<evidence type="ECO:0000256" key="9">
    <source>
        <dbReference type="RuleBase" id="RU365068"/>
    </source>
</evidence>
<dbReference type="SMART" id="SM01178">
    <property type="entry name" value="DUF4217"/>
    <property type="match status" value="1"/>
</dbReference>
<dbReference type="PANTHER" id="PTHR24031">
    <property type="entry name" value="RNA HELICASE"/>
    <property type="match status" value="1"/>
</dbReference>
<dbReference type="InterPro" id="IPR025313">
    <property type="entry name" value="SPB4-like_CTE"/>
</dbReference>
<comment type="function">
    <text evidence="9">RNA helicase.</text>
</comment>
<feature type="region of interest" description="Disordered" evidence="10">
    <location>
        <begin position="777"/>
        <end position="822"/>
    </location>
</feature>
<dbReference type="Pfam" id="PF00270">
    <property type="entry name" value="DEAD"/>
    <property type="match status" value="1"/>
</dbReference>
<dbReference type="InterPro" id="IPR011545">
    <property type="entry name" value="DEAD/DEAH_box_helicase_dom"/>
</dbReference>
<evidence type="ECO:0000256" key="8">
    <source>
        <dbReference type="ARBA" id="ARBA00022884"/>
    </source>
</evidence>
<keyword evidence="5 9" id="KW-0378">Hydrolase</keyword>
<feature type="region of interest" description="Disordered" evidence="10">
    <location>
        <begin position="1"/>
        <end position="133"/>
    </location>
</feature>
<dbReference type="Pfam" id="PF13959">
    <property type="entry name" value="CTE_SPB4"/>
    <property type="match status" value="1"/>
</dbReference>
<feature type="domain" description="Helicase ATP-binding" evidence="11">
    <location>
        <begin position="176"/>
        <end position="407"/>
    </location>
</feature>
<dbReference type="CDD" id="cd18787">
    <property type="entry name" value="SF2_C_DEAD"/>
    <property type="match status" value="1"/>
</dbReference>
<evidence type="ECO:0000256" key="2">
    <source>
        <dbReference type="ARBA" id="ARBA00022517"/>
    </source>
</evidence>
<keyword evidence="4 9" id="KW-0547">Nucleotide-binding</keyword>
<evidence type="ECO:0000259" key="12">
    <source>
        <dbReference type="PROSITE" id="PS51194"/>
    </source>
</evidence>
<evidence type="ECO:0000256" key="6">
    <source>
        <dbReference type="ARBA" id="ARBA00022806"/>
    </source>
</evidence>
<feature type="compositionally biased region" description="Basic and acidic residues" evidence="10">
    <location>
        <begin position="109"/>
        <end position="118"/>
    </location>
</feature>
<evidence type="ECO:0000313" key="13">
    <source>
        <dbReference type="EMBL" id="WFD35258.1"/>
    </source>
</evidence>
<dbReference type="Pfam" id="PF00271">
    <property type="entry name" value="Helicase_C"/>
    <property type="match status" value="1"/>
</dbReference>
<sequence>MDDDLLLNFAPADSLPAKRAPKRRREDGDASKHARKRISSAPSVQQVQTDQRDAVAAAKAAARAAAARSEARAQNETSAKPLNKVSRGAAQGPQEGPVAGKNYISSLFARDERSRDEPAPAPAPSTAAPTNAPAADADFESLGLDRLIAAHLAERMQVLRPTEIQRAVIPPLVAAPPAALAARDVLMQAQTGSGKTLAYLLPVIQSLLPLSHESFIDRTVGTLAIILAPTRELARQIHQVLEKLLTLSLTTHGEGGKRYARWIVPGLLTGGSTKNHEKQRLRKGCTVLVATPGRLLDHLQNTSSFDVGKCRWLILDEADRLLEMGFEEQLNGIVKALDGRRRLACGIARDAMVAAGTAEGDVPDAEVADSLGISWWAWRRRTVLCSATLDERVQMFSGTTLNHPLVVRAGGGGGSIGGGVASGSADDARQGGGSDDDDGDDDDDVDDEGKDTTGASKRNEPTQFSAPAQLQQHVVVVPPKLRLVTVIALLRSAIRHGQRADGTPTRVIVFLTCTDSVDFHWHALGGARLSASPAESKDADEKAPDTPKLAQYSELLGAVPIYRLHGSMTQKERIASLRAFRELSDGSAERSEPPRGGVLLCTAVASRGLDLPDVKCVVQMDVPTEGGVEEYIHRAGRTARAGQAGTSWLMLLPHEKPWLDTLRSRMVVAAPAGSSSSSSSSGSNGVRPARVEVVAYDTVLFQGFGGAAREFESRATDVQMATERWVLKEPANATLARTAFLAHVRAYATHPASEKALFNIHQLHLGHMAKAFALREAPNTVQKTSKKEHDRAEGITKDKKDKKEASRERQRRMMANLPTESL</sequence>
<proteinExistence type="inferred from homology"/>
<feature type="compositionally biased region" description="Low complexity" evidence="10">
    <location>
        <begin position="54"/>
        <end position="68"/>
    </location>
</feature>
<feature type="compositionally biased region" description="Polar residues" evidence="10">
    <location>
        <begin position="453"/>
        <end position="466"/>
    </location>
</feature>
<gene>
    <name evidence="13" type="primary">DBP7</name>
    <name evidence="13" type="ORF">MCUN1_002109</name>
</gene>
<dbReference type="GO" id="GO:0005730">
    <property type="term" value="C:nucleolus"/>
    <property type="evidence" value="ECO:0007669"/>
    <property type="project" value="UniProtKB-SubCell"/>
</dbReference>
<evidence type="ECO:0000256" key="10">
    <source>
        <dbReference type="SAM" id="MobiDB-lite"/>
    </source>
</evidence>
<dbReference type="EC" id="3.6.4.13" evidence="9"/>
<evidence type="ECO:0000256" key="3">
    <source>
        <dbReference type="ARBA" id="ARBA00022552"/>
    </source>
</evidence>
<dbReference type="InterPro" id="IPR001650">
    <property type="entry name" value="Helicase_C-like"/>
</dbReference>
<dbReference type="PROSITE" id="PS51194">
    <property type="entry name" value="HELICASE_CTER"/>
    <property type="match status" value="1"/>
</dbReference>
<dbReference type="SUPFAM" id="SSF52540">
    <property type="entry name" value="P-loop containing nucleoside triphosphate hydrolases"/>
    <property type="match status" value="2"/>
</dbReference>
<keyword evidence="2" id="KW-0690">Ribosome biogenesis</keyword>
<comment type="subcellular location">
    <subcellularLocation>
        <location evidence="1">Nucleus</location>
        <location evidence="1">Nucleolus</location>
    </subcellularLocation>
</comment>
<dbReference type="AlphaFoldDB" id="A0AAF0EZ41"/>
<name>A0AAF0EZ41_9BASI</name>
<feature type="compositionally biased region" description="Basic and acidic residues" evidence="10">
    <location>
        <begin position="785"/>
        <end position="808"/>
    </location>
</feature>
<evidence type="ECO:0000256" key="1">
    <source>
        <dbReference type="ARBA" id="ARBA00004604"/>
    </source>
</evidence>
<keyword evidence="3" id="KW-0698">rRNA processing</keyword>
<dbReference type="GO" id="GO:0003724">
    <property type="term" value="F:RNA helicase activity"/>
    <property type="evidence" value="ECO:0007669"/>
    <property type="project" value="UniProtKB-EC"/>
</dbReference>
<keyword evidence="8 9" id="KW-0694">RNA-binding</keyword>
<evidence type="ECO:0000313" key="14">
    <source>
        <dbReference type="Proteomes" id="UP001219933"/>
    </source>
</evidence>
<dbReference type="GO" id="GO:0003723">
    <property type="term" value="F:RNA binding"/>
    <property type="evidence" value="ECO:0007669"/>
    <property type="project" value="UniProtKB-UniRule"/>
</dbReference>
<dbReference type="GO" id="GO:0016787">
    <property type="term" value="F:hydrolase activity"/>
    <property type="evidence" value="ECO:0007669"/>
    <property type="project" value="UniProtKB-KW"/>
</dbReference>
<evidence type="ECO:0000256" key="4">
    <source>
        <dbReference type="ARBA" id="ARBA00022741"/>
    </source>
</evidence>
<dbReference type="SMART" id="SM00487">
    <property type="entry name" value="DEXDc"/>
    <property type="match status" value="1"/>
</dbReference>
<dbReference type="InterPro" id="IPR014001">
    <property type="entry name" value="Helicase_ATP-bd"/>
</dbReference>
<evidence type="ECO:0000256" key="5">
    <source>
        <dbReference type="ARBA" id="ARBA00022801"/>
    </source>
</evidence>
<feature type="domain" description="Helicase C-terminal" evidence="12">
    <location>
        <begin position="469"/>
        <end position="682"/>
    </location>
</feature>
<dbReference type="GO" id="GO:0006364">
    <property type="term" value="P:rRNA processing"/>
    <property type="evidence" value="ECO:0007669"/>
    <property type="project" value="UniProtKB-KW"/>
</dbReference>
<evidence type="ECO:0000259" key="11">
    <source>
        <dbReference type="PROSITE" id="PS51192"/>
    </source>
</evidence>
<dbReference type="Proteomes" id="UP001219933">
    <property type="component" value="Chromosome 3"/>
</dbReference>
<keyword evidence="6 9" id="KW-0347">Helicase</keyword>
<feature type="compositionally biased region" description="Acidic residues" evidence="10">
    <location>
        <begin position="434"/>
        <end position="449"/>
    </location>
</feature>
<dbReference type="PROSITE" id="PS00039">
    <property type="entry name" value="DEAD_ATP_HELICASE"/>
    <property type="match status" value="1"/>
</dbReference>
<reference evidence="13" key="1">
    <citation type="submission" date="2023-03" db="EMBL/GenBank/DDBJ databases">
        <title>Mating type loci evolution in Malassezia.</title>
        <authorList>
            <person name="Coelho M.A."/>
        </authorList>
    </citation>
    <scope>NUCLEOTIDE SEQUENCE</scope>
    <source>
        <strain evidence="13">CBS 11721</strain>
    </source>
</reference>
<accession>A0AAF0EZ41</accession>
<dbReference type="InterPro" id="IPR000629">
    <property type="entry name" value="RNA-helicase_DEAD-box_CS"/>
</dbReference>
<dbReference type="InterPro" id="IPR027417">
    <property type="entry name" value="P-loop_NTPase"/>
</dbReference>
<feature type="compositionally biased region" description="Low complexity" evidence="10">
    <location>
        <begin position="124"/>
        <end position="133"/>
    </location>
</feature>
<dbReference type="EMBL" id="CP119879">
    <property type="protein sequence ID" value="WFD35258.1"/>
    <property type="molecule type" value="Genomic_DNA"/>
</dbReference>
<keyword evidence="14" id="KW-1185">Reference proteome</keyword>
<feature type="compositionally biased region" description="Polar residues" evidence="10">
    <location>
        <begin position="40"/>
        <end position="49"/>
    </location>
</feature>
<dbReference type="SMART" id="SM00490">
    <property type="entry name" value="HELICc"/>
    <property type="match status" value="1"/>
</dbReference>
<keyword evidence="7 9" id="KW-0067">ATP-binding</keyword>
<organism evidence="13 14">
    <name type="scientific">Malassezia cuniculi</name>
    <dbReference type="NCBI Taxonomy" id="948313"/>
    <lineage>
        <taxon>Eukaryota</taxon>
        <taxon>Fungi</taxon>
        <taxon>Dikarya</taxon>
        <taxon>Basidiomycota</taxon>
        <taxon>Ustilaginomycotina</taxon>
        <taxon>Malasseziomycetes</taxon>
        <taxon>Malasseziales</taxon>
        <taxon>Malasseziaceae</taxon>
        <taxon>Malassezia</taxon>
    </lineage>
</organism>
<evidence type="ECO:0000256" key="7">
    <source>
        <dbReference type="ARBA" id="ARBA00022840"/>
    </source>
</evidence>
<dbReference type="Gene3D" id="3.40.50.300">
    <property type="entry name" value="P-loop containing nucleotide triphosphate hydrolases"/>
    <property type="match status" value="2"/>
</dbReference>
<dbReference type="PROSITE" id="PS51192">
    <property type="entry name" value="HELICASE_ATP_BIND_1"/>
    <property type="match status" value="1"/>
</dbReference>
<comment type="domain">
    <text evidence="9">The Q motif is unique to and characteristic of the DEAD box family of RNA helicases and controls ATP binding and hydrolysis.</text>
</comment>